<accession>A0A9N9RJY5</accession>
<feature type="domain" description="GPR180-like N-terminal" evidence="10">
    <location>
        <begin position="196"/>
        <end position="281"/>
    </location>
</feature>
<evidence type="ECO:0000256" key="7">
    <source>
        <dbReference type="SAM" id="Phobius"/>
    </source>
</evidence>
<evidence type="ECO:0000256" key="2">
    <source>
        <dbReference type="ARBA" id="ARBA00022692"/>
    </source>
</evidence>
<feature type="compositionally biased region" description="Acidic residues" evidence="6">
    <location>
        <begin position="662"/>
        <end position="671"/>
    </location>
</feature>
<keyword evidence="2 7" id="KW-0812">Transmembrane</keyword>
<evidence type="ECO:0000313" key="11">
    <source>
        <dbReference type="EMBL" id="CAG9799553.1"/>
    </source>
</evidence>
<organism evidence="11 12">
    <name type="scientific">Chironomus riparius</name>
    <dbReference type="NCBI Taxonomy" id="315576"/>
    <lineage>
        <taxon>Eukaryota</taxon>
        <taxon>Metazoa</taxon>
        <taxon>Ecdysozoa</taxon>
        <taxon>Arthropoda</taxon>
        <taxon>Hexapoda</taxon>
        <taxon>Insecta</taxon>
        <taxon>Pterygota</taxon>
        <taxon>Neoptera</taxon>
        <taxon>Endopterygota</taxon>
        <taxon>Diptera</taxon>
        <taxon>Nematocera</taxon>
        <taxon>Chironomoidea</taxon>
        <taxon>Chironomidae</taxon>
        <taxon>Chironominae</taxon>
        <taxon>Chironomus</taxon>
    </lineage>
</organism>
<feature type="region of interest" description="Disordered" evidence="6">
    <location>
        <begin position="773"/>
        <end position="796"/>
    </location>
</feature>
<feature type="region of interest" description="Disordered" evidence="6">
    <location>
        <begin position="112"/>
        <end position="141"/>
    </location>
</feature>
<feature type="signal peptide" evidence="8">
    <location>
        <begin position="1"/>
        <end position="19"/>
    </location>
</feature>
<feature type="transmembrane region" description="Helical" evidence="7">
    <location>
        <begin position="374"/>
        <end position="393"/>
    </location>
</feature>
<feature type="region of interest" description="Disordered" evidence="6">
    <location>
        <begin position="662"/>
        <end position="754"/>
    </location>
</feature>
<evidence type="ECO:0000256" key="3">
    <source>
        <dbReference type="ARBA" id="ARBA00022989"/>
    </source>
</evidence>
<feature type="transmembrane region" description="Helical" evidence="7">
    <location>
        <begin position="450"/>
        <end position="468"/>
    </location>
</feature>
<evidence type="ECO:0000259" key="9">
    <source>
        <dbReference type="Pfam" id="PF10192"/>
    </source>
</evidence>
<dbReference type="InterPro" id="IPR019336">
    <property type="entry name" value="GPR180/TMEM145_TM"/>
</dbReference>
<evidence type="ECO:0000256" key="8">
    <source>
        <dbReference type="SAM" id="SignalP"/>
    </source>
</evidence>
<keyword evidence="5" id="KW-0325">Glycoprotein</keyword>
<feature type="compositionally biased region" description="Low complexity" evidence="6">
    <location>
        <begin position="123"/>
        <end position="136"/>
    </location>
</feature>
<protein>
    <recommendedName>
        <fullName evidence="13">Intimal thickness related receptor IRP domain-containing protein</fullName>
    </recommendedName>
</protein>
<evidence type="ECO:0000256" key="6">
    <source>
        <dbReference type="SAM" id="MobiDB-lite"/>
    </source>
</evidence>
<feature type="compositionally biased region" description="Polar residues" evidence="6">
    <location>
        <begin position="717"/>
        <end position="745"/>
    </location>
</feature>
<feature type="domain" description="GPR180-like N-terminal" evidence="10">
    <location>
        <begin position="22"/>
        <end position="134"/>
    </location>
</feature>
<reference evidence="11" key="1">
    <citation type="submission" date="2022-01" db="EMBL/GenBank/DDBJ databases">
        <authorList>
            <person name="King R."/>
        </authorList>
    </citation>
    <scope>NUCLEOTIDE SEQUENCE</scope>
</reference>
<keyword evidence="4 7" id="KW-0472">Membrane</keyword>
<feature type="chain" id="PRO_5040342649" description="Intimal thickness related receptor IRP domain-containing protein" evidence="8">
    <location>
        <begin position="20"/>
        <end position="796"/>
    </location>
</feature>
<evidence type="ECO:0000256" key="5">
    <source>
        <dbReference type="ARBA" id="ARBA00023180"/>
    </source>
</evidence>
<keyword evidence="3 7" id="KW-1133">Transmembrane helix</keyword>
<feature type="domain" description="GPR180/TMEM145 transmembrane" evidence="9">
    <location>
        <begin position="314"/>
        <end position="530"/>
    </location>
</feature>
<gene>
    <name evidence="11" type="ORF">CHIRRI_LOCUS2518</name>
</gene>
<keyword evidence="8" id="KW-0732">Signal</keyword>
<dbReference type="GO" id="GO:0019236">
    <property type="term" value="P:response to pheromone"/>
    <property type="evidence" value="ECO:0007669"/>
    <property type="project" value="InterPro"/>
</dbReference>
<evidence type="ECO:0000259" key="10">
    <source>
        <dbReference type="Pfam" id="PF21892"/>
    </source>
</evidence>
<sequence length="796" mass="90758">MKVIGFFIFLIFLVVKSKGKYVEGHIKTLEDWVFVSRFCFLSESGHYEYFIEYEKKYGDLQLLLYYDEPHQWHSVYKTSKSCQEKSSVLSVLDNQIVTLSARSPYYIKSGCTLRTSPPKNQATEQSTSTESSQSTKKSSDDLDSTYFDKFLKSTTEMPTSIDDQNSSFTYSTEENFTFTDVDIENFNFTDSDYKTLIYDQSSQDNNLENTTEYRADVEEMFENDNLNRTKRQALPRFFDQNKKQTIIVSCHNTGTFTSARQRWWYIALANCGSSKGIDVKFKFKMTNGPLGDFWHEHFSADEMYIPPVLLAQILLYTFLLLAIFLCGLELKTRQLYHCTYRLFTLSAMLQWSGVLLNSVTWAKYAVSGIGPFTIFGGFFTGASEIAFLLLLLLMAKGYTITRARLSTSSTVKITVFINLYIVVYISLYIYQAEAFDPGEVLNLYESSAGYFIAGLRCFSWAFFLIACTTTIKKFPEKRKFYFPFSILGSFWILAGPLLIFMIVGLLDPWVRESVVFAAFAIIAFTGHVTFLWLTWPSRANGFFPYHVKTNHIGVASNDDDGADYPRHTYEPATIPDATIIIPLSRRTEEFVHSTAGIYNAGFVRDEYTFRTNAPLSIPQQCMPSQNIHHRLPSPTHEPPPLMSLTNERLCGKDILHNYDDDEVEEDNDSLETESGIVKNSAETSNNRMSSFESEESVMQPGRRNISQDNDSGHLSLEASTSPNSNEHSTPLNDSLESNKPNSPDTLPQILKDNPFKAKAPNKIILDPIKLPTKLPSMSENQEVPRHLFTVKKTEQH</sequence>
<keyword evidence="12" id="KW-1185">Reference proteome</keyword>
<dbReference type="Pfam" id="PF10192">
    <property type="entry name" value="GPR180-TMEM145_TM"/>
    <property type="match status" value="1"/>
</dbReference>
<proteinExistence type="predicted"/>
<dbReference type="OrthoDB" id="205745at2759"/>
<dbReference type="GO" id="GO:0007186">
    <property type="term" value="P:G protein-coupled receptor signaling pathway"/>
    <property type="evidence" value="ECO:0007669"/>
    <property type="project" value="InterPro"/>
</dbReference>
<comment type="subcellular location">
    <subcellularLocation>
        <location evidence="1">Membrane</location>
        <topology evidence="1">Multi-pass membrane protein</topology>
    </subcellularLocation>
</comment>
<evidence type="ECO:0000313" key="12">
    <source>
        <dbReference type="Proteomes" id="UP001153620"/>
    </source>
</evidence>
<dbReference type="PANTHER" id="PTHR23252:SF24">
    <property type="entry name" value="TRANSMEMBRANE PROTEIN 145"/>
    <property type="match status" value="1"/>
</dbReference>
<dbReference type="PANTHER" id="PTHR23252">
    <property type="entry name" value="INTIMAL THICKNESS RECEPTOR-RELATED"/>
    <property type="match status" value="1"/>
</dbReference>
<feature type="transmembrane region" description="Helical" evidence="7">
    <location>
        <begin position="514"/>
        <end position="535"/>
    </location>
</feature>
<dbReference type="InterPro" id="IPR053880">
    <property type="entry name" value="GPR180-like_N"/>
</dbReference>
<name>A0A9N9RJY5_9DIPT</name>
<feature type="transmembrane region" description="Helical" evidence="7">
    <location>
        <begin position="413"/>
        <end position="430"/>
    </location>
</feature>
<feature type="transmembrane region" description="Helical" evidence="7">
    <location>
        <begin position="480"/>
        <end position="502"/>
    </location>
</feature>
<dbReference type="GO" id="GO:0016020">
    <property type="term" value="C:membrane"/>
    <property type="evidence" value="ECO:0007669"/>
    <property type="project" value="UniProtKB-SubCell"/>
</dbReference>
<feature type="compositionally biased region" description="Polar residues" evidence="6">
    <location>
        <begin position="680"/>
        <end position="691"/>
    </location>
</feature>
<dbReference type="AlphaFoldDB" id="A0A9N9RJY5"/>
<evidence type="ECO:0000256" key="1">
    <source>
        <dbReference type="ARBA" id="ARBA00004141"/>
    </source>
</evidence>
<feature type="transmembrane region" description="Helical" evidence="7">
    <location>
        <begin position="342"/>
        <end position="362"/>
    </location>
</feature>
<dbReference type="Pfam" id="PF21892">
    <property type="entry name" value="TMEM145_N"/>
    <property type="match status" value="2"/>
</dbReference>
<evidence type="ECO:0008006" key="13">
    <source>
        <dbReference type="Google" id="ProtNLM"/>
    </source>
</evidence>
<dbReference type="InterPro" id="IPR047831">
    <property type="entry name" value="GPR180/TMEM145"/>
</dbReference>
<reference evidence="11" key="2">
    <citation type="submission" date="2022-10" db="EMBL/GenBank/DDBJ databases">
        <authorList>
            <consortium name="ENA_rothamsted_submissions"/>
            <consortium name="culmorum"/>
            <person name="King R."/>
        </authorList>
    </citation>
    <scope>NUCLEOTIDE SEQUENCE</scope>
</reference>
<dbReference type="Proteomes" id="UP001153620">
    <property type="component" value="Chromosome 1"/>
</dbReference>
<dbReference type="EMBL" id="OU895877">
    <property type="protein sequence ID" value="CAG9799553.1"/>
    <property type="molecule type" value="Genomic_DNA"/>
</dbReference>
<evidence type="ECO:0000256" key="4">
    <source>
        <dbReference type="ARBA" id="ARBA00023136"/>
    </source>
</evidence>
<feature type="transmembrane region" description="Helical" evidence="7">
    <location>
        <begin position="309"/>
        <end position="330"/>
    </location>
</feature>
<feature type="compositionally biased region" description="Polar residues" evidence="6">
    <location>
        <begin position="112"/>
        <end position="122"/>
    </location>
</feature>